<gene>
    <name evidence="1" type="ORF">Mterra_02278</name>
</gene>
<protein>
    <submittedName>
        <fullName evidence="1">SMI1-KNR4 cell-wall</fullName>
    </submittedName>
</protein>
<evidence type="ECO:0000313" key="1">
    <source>
        <dbReference type="EMBL" id="RIH83442.1"/>
    </source>
</evidence>
<keyword evidence="2" id="KW-1185">Reference proteome</keyword>
<proteinExistence type="predicted"/>
<comment type="caution">
    <text evidence="1">The sequence shown here is derived from an EMBL/GenBank/DDBJ whole genome shotgun (WGS) entry which is preliminary data.</text>
</comment>
<dbReference type="Pfam" id="PF14567">
    <property type="entry name" value="SUKH_5"/>
    <property type="match status" value="1"/>
</dbReference>
<dbReference type="SUPFAM" id="SSF160631">
    <property type="entry name" value="SMI1/KNR4-like"/>
    <property type="match status" value="1"/>
</dbReference>
<dbReference type="Proteomes" id="UP000265715">
    <property type="component" value="Unassembled WGS sequence"/>
</dbReference>
<reference evidence="1 2" key="1">
    <citation type="submission" date="2018-08" db="EMBL/GenBank/DDBJ databases">
        <title>Meiothermus terrae DSM 26712 genome sequencing project.</title>
        <authorList>
            <person name="Da Costa M.S."/>
            <person name="Albuquerque L."/>
            <person name="Raposo P."/>
            <person name="Froufe H.J.C."/>
            <person name="Barroso C.S."/>
            <person name="Egas C."/>
        </authorList>
    </citation>
    <scope>NUCLEOTIDE SEQUENCE [LARGE SCALE GENOMIC DNA]</scope>
    <source>
        <strain evidence="1 2">DSM 26712</strain>
    </source>
</reference>
<dbReference type="InterPro" id="IPR037883">
    <property type="entry name" value="Knr4/Smi1-like_sf"/>
</dbReference>
<accession>A0A399ELX1</accession>
<evidence type="ECO:0000313" key="2">
    <source>
        <dbReference type="Proteomes" id="UP000265715"/>
    </source>
</evidence>
<name>A0A399ELX1_9DEIN</name>
<dbReference type="Gene3D" id="3.40.1580.10">
    <property type="entry name" value="SMI1/KNR4-like"/>
    <property type="match status" value="1"/>
</dbReference>
<sequence length="72" mass="8227">MTIEERVYGLPTHLFVLYSHDGDQLDCLDCSQEDSPVVAWDNIDKQIIRRLAPSFLQYLEARAARFGELEGA</sequence>
<dbReference type="AlphaFoldDB" id="A0A399ELX1"/>
<organism evidence="1 2">
    <name type="scientific">Calidithermus terrae</name>
    <dbReference type="NCBI Taxonomy" id="1408545"/>
    <lineage>
        <taxon>Bacteria</taxon>
        <taxon>Thermotogati</taxon>
        <taxon>Deinococcota</taxon>
        <taxon>Deinococci</taxon>
        <taxon>Thermales</taxon>
        <taxon>Thermaceae</taxon>
        <taxon>Calidithermus</taxon>
    </lineage>
</organism>
<dbReference type="EMBL" id="QXDL01000092">
    <property type="protein sequence ID" value="RIH83442.1"/>
    <property type="molecule type" value="Genomic_DNA"/>
</dbReference>